<reference evidence="1" key="1">
    <citation type="submission" date="2016-10" db="EMBL/GenBank/DDBJ databases">
        <authorList>
            <person name="de Groot N.N."/>
        </authorList>
    </citation>
    <scope>NUCLEOTIDE SEQUENCE [LARGE SCALE GENOMIC DNA]</scope>
    <source>
        <strain evidence="1">A52C2</strain>
    </source>
</reference>
<name>A0A1H9MUT2_9HYPH</name>
<protein>
    <submittedName>
        <fullName evidence="1">Uncharacterized protein</fullName>
    </submittedName>
</protein>
<evidence type="ECO:0000313" key="1">
    <source>
        <dbReference type="EMBL" id="SER27442.1"/>
    </source>
</evidence>
<dbReference type="AlphaFoldDB" id="A0A1H9MUT2"/>
<dbReference type="Proteomes" id="UP000199647">
    <property type="component" value="Unassembled WGS sequence"/>
</dbReference>
<dbReference type="EMBL" id="FOFG01000014">
    <property type="protein sequence ID" value="SER27442.1"/>
    <property type="molecule type" value="Genomic_DNA"/>
</dbReference>
<proteinExistence type="predicted"/>
<dbReference type="RefSeq" id="WP_092498518.1">
    <property type="nucleotide sequence ID" value="NZ_FOFG01000014.1"/>
</dbReference>
<dbReference type="OrthoDB" id="9907036at2"/>
<evidence type="ECO:0000313" key="2">
    <source>
        <dbReference type="Proteomes" id="UP000199647"/>
    </source>
</evidence>
<sequence>MTALLNHENVTATPIEEGDAGIILKPDGTFKVFSTGLIDGANLTTAQQEQGKRLMALSVALAHPQVMDILLQMAADPDIVGEKVVDTKLSS</sequence>
<gene>
    <name evidence="1" type="ORF">SAMN05216548_11459</name>
</gene>
<keyword evidence="2" id="KW-1185">Reference proteome</keyword>
<accession>A0A1H9MUT2</accession>
<organism evidence="1 2">
    <name type="scientific">Faunimonas pinastri</name>
    <dbReference type="NCBI Taxonomy" id="1855383"/>
    <lineage>
        <taxon>Bacteria</taxon>
        <taxon>Pseudomonadati</taxon>
        <taxon>Pseudomonadota</taxon>
        <taxon>Alphaproteobacteria</taxon>
        <taxon>Hyphomicrobiales</taxon>
        <taxon>Afifellaceae</taxon>
        <taxon>Faunimonas</taxon>
    </lineage>
</organism>